<reference evidence="1 2" key="1">
    <citation type="submission" date="2016-10" db="EMBL/GenBank/DDBJ databases">
        <authorList>
            <person name="de Groot N.N."/>
        </authorList>
    </citation>
    <scope>NUCLEOTIDE SEQUENCE [LARGE SCALE GENOMIC DNA]</scope>
    <source>
        <strain evidence="1 2">743A</strain>
    </source>
</reference>
<dbReference type="EMBL" id="FOYZ01000002">
    <property type="protein sequence ID" value="SFR65531.1"/>
    <property type="molecule type" value="Genomic_DNA"/>
</dbReference>
<proteinExistence type="predicted"/>
<organism evidence="1 2">
    <name type="scientific">Anaeromicropila populeti</name>
    <dbReference type="NCBI Taxonomy" id="37658"/>
    <lineage>
        <taxon>Bacteria</taxon>
        <taxon>Bacillati</taxon>
        <taxon>Bacillota</taxon>
        <taxon>Clostridia</taxon>
        <taxon>Lachnospirales</taxon>
        <taxon>Lachnospiraceae</taxon>
        <taxon>Anaeromicropila</taxon>
    </lineage>
</organism>
<dbReference type="AlphaFoldDB" id="A0A1I6IFT6"/>
<sequence>MKKITTFILVLVLCIVSFSNDIVWAKQSIEKESYKHSKNEILGSVLDKNNMSSVISNKSSISKLQIKFEDGVATVSFELDNKSLFYKLDLYPGKIHYGENNDSIIGITEDVSENYEILSFRIEKNADSITLMNSNLDFENKTVLSLAICKNNSSDVIYFQDALEDVDFADIKVMSNDNVLYTEEELLEIEKKYVFGKKETEGKSKCEITINQDNNIISSKGYEEGVSGVKEDLMMLEKIEKNNNVYGTNSCSEPNIATMCSLITNISDSLFKSINGTVGKFYFNNYNNERVYGYAQNYFMGTSNVATDIMVFDWDHYTNTSEGVVHQLSCAYDSLVLYNVTTSALGISVVEENPLKATSAYVISELTSNETSNCFVSCEIGQKCSGSTSYLAAIVECALEWTNISTIVWNLQTLKSYASSSSNTTLFYRGTPSLQNTYYGGSMQKISAKNSKSLTQEGDFVYVRGATYTSVSTWSYTYGYALSY</sequence>
<dbReference type="RefSeq" id="WP_092559406.1">
    <property type="nucleotide sequence ID" value="NZ_FOYZ01000002.1"/>
</dbReference>
<evidence type="ECO:0000313" key="1">
    <source>
        <dbReference type="EMBL" id="SFR65531.1"/>
    </source>
</evidence>
<name>A0A1I6IFT6_9FIRM</name>
<evidence type="ECO:0000313" key="2">
    <source>
        <dbReference type="Proteomes" id="UP000199659"/>
    </source>
</evidence>
<protein>
    <submittedName>
        <fullName evidence="1">Uncharacterized protein</fullName>
    </submittedName>
</protein>
<gene>
    <name evidence="1" type="ORF">SAMN05661086_00808</name>
</gene>
<dbReference type="Proteomes" id="UP000199659">
    <property type="component" value="Unassembled WGS sequence"/>
</dbReference>
<keyword evidence="2" id="KW-1185">Reference proteome</keyword>
<accession>A0A1I6IFT6</accession>
<dbReference type="OrthoDB" id="1714503at2"/>